<dbReference type="InterPro" id="IPR036259">
    <property type="entry name" value="MFS_trans_sf"/>
</dbReference>
<dbReference type="InterPro" id="IPR020846">
    <property type="entry name" value="MFS_dom"/>
</dbReference>
<feature type="transmembrane region" description="Helical" evidence="7">
    <location>
        <begin position="164"/>
        <end position="181"/>
    </location>
</feature>
<feature type="transmembrane region" description="Helical" evidence="7">
    <location>
        <begin position="42"/>
        <end position="64"/>
    </location>
</feature>
<evidence type="ECO:0000256" key="1">
    <source>
        <dbReference type="ARBA" id="ARBA00004651"/>
    </source>
</evidence>
<dbReference type="InterPro" id="IPR050171">
    <property type="entry name" value="MFS_Transporters"/>
</dbReference>
<keyword evidence="5 7" id="KW-1133">Transmembrane helix</keyword>
<evidence type="ECO:0000256" key="7">
    <source>
        <dbReference type="SAM" id="Phobius"/>
    </source>
</evidence>
<dbReference type="EMBL" id="FJNE01000010">
    <property type="protein sequence ID" value="CZR01092.1"/>
    <property type="molecule type" value="Genomic_DNA"/>
</dbReference>
<accession>A0A143YX97</accession>
<feature type="transmembrane region" description="Helical" evidence="7">
    <location>
        <begin position="216"/>
        <end position="233"/>
    </location>
</feature>
<keyword evidence="4 7" id="KW-0812">Transmembrane</keyword>
<dbReference type="SUPFAM" id="SSF103473">
    <property type="entry name" value="MFS general substrate transporter"/>
    <property type="match status" value="1"/>
</dbReference>
<keyword evidence="2" id="KW-0813">Transport</keyword>
<feature type="transmembrane region" description="Helical" evidence="7">
    <location>
        <begin position="291"/>
        <end position="316"/>
    </location>
</feature>
<protein>
    <recommendedName>
        <fullName evidence="8">Major facilitator superfamily (MFS) profile domain-containing protein</fullName>
    </recommendedName>
</protein>
<dbReference type="PROSITE" id="PS50850">
    <property type="entry name" value="MFS"/>
    <property type="match status" value="1"/>
</dbReference>
<dbReference type="AlphaFoldDB" id="A0A143YX97"/>
<dbReference type="PROSITE" id="PS51257">
    <property type="entry name" value="PROKAR_LIPOPROTEIN"/>
    <property type="match status" value="1"/>
</dbReference>
<evidence type="ECO:0000313" key="10">
    <source>
        <dbReference type="Proteomes" id="UP000242754"/>
    </source>
</evidence>
<evidence type="ECO:0000256" key="5">
    <source>
        <dbReference type="ARBA" id="ARBA00022989"/>
    </source>
</evidence>
<dbReference type="GO" id="GO:0005886">
    <property type="term" value="C:plasma membrane"/>
    <property type="evidence" value="ECO:0007669"/>
    <property type="project" value="UniProtKB-SubCell"/>
</dbReference>
<evidence type="ECO:0000259" key="8">
    <source>
        <dbReference type="PROSITE" id="PS50850"/>
    </source>
</evidence>
<dbReference type="STRING" id="140314.SAMN04488076_11751"/>
<gene>
    <name evidence="9" type="ORF">Tpal_2600</name>
</gene>
<keyword evidence="10" id="KW-1185">Reference proteome</keyword>
<feature type="transmembrane region" description="Helical" evidence="7">
    <location>
        <begin position="73"/>
        <end position="94"/>
    </location>
</feature>
<keyword evidence="6 7" id="KW-0472">Membrane</keyword>
<name>A0A143YX97_9LACT</name>
<proteinExistence type="predicted"/>
<feature type="transmembrane region" description="Helical" evidence="7">
    <location>
        <begin position="100"/>
        <end position="120"/>
    </location>
</feature>
<dbReference type="InterPro" id="IPR011701">
    <property type="entry name" value="MFS"/>
</dbReference>
<keyword evidence="3" id="KW-1003">Cell membrane</keyword>
<dbReference type="Proteomes" id="UP000242754">
    <property type="component" value="Unassembled WGS sequence"/>
</dbReference>
<evidence type="ECO:0000313" key="9">
    <source>
        <dbReference type="EMBL" id="CZR01092.1"/>
    </source>
</evidence>
<feature type="transmembrane region" description="Helical" evidence="7">
    <location>
        <begin position="12"/>
        <end position="36"/>
    </location>
</feature>
<dbReference type="PANTHER" id="PTHR23517:SF3">
    <property type="entry name" value="INTEGRAL MEMBRANE TRANSPORT PROTEIN"/>
    <property type="match status" value="1"/>
</dbReference>
<dbReference type="OrthoDB" id="9793283at2"/>
<evidence type="ECO:0000256" key="2">
    <source>
        <dbReference type="ARBA" id="ARBA00022448"/>
    </source>
</evidence>
<sequence>MYAPLSKNIKTTLVTSFLGSLIYSCTIPFLIIYLAGIYSPKWTGLIVMVNVVSAFTAGIVGGYLADTFQRKRILFIFQTSYGLSLLLIALTFAGILTANFWLVIGYWICGISFNLYSPAFDAVLMDSTTPVDRKTVYQMQYWAFNLSMALGFSIGGFLFKHFLLHLFLVTAILQLLLALSFQRKLDYNNQVSAQLHKNPLKDLLLNYRIAAKDKRWVLLILGMALFNAAEFSLKNYTGVRLSREFEAITLFSVPIDGVRMLSILQVINTILVVCFTFLISKLTEKRSERGAILYGLVLYVIGYGLIAVFNSIYILVPLMILATIGELASSPNINARKVDLIPENKQASYLAFSSLSYQGAELLAALGLTLGGYISAGVISAYIIILGLLGTWFVIVSLYGKERNPSP</sequence>
<evidence type="ECO:0000256" key="6">
    <source>
        <dbReference type="ARBA" id="ARBA00023136"/>
    </source>
</evidence>
<dbReference type="Gene3D" id="1.20.1250.20">
    <property type="entry name" value="MFS general substrate transporter like domains"/>
    <property type="match status" value="2"/>
</dbReference>
<organism evidence="9 10">
    <name type="scientific">Trichococcus palustris</name>
    <dbReference type="NCBI Taxonomy" id="140314"/>
    <lineage>
        <taxon>Bacteria</taxon>
        <taxon>Bacillati</taxon>
        <taxon>Bacillota</taxon>
        <taxon>Bacilli</taxon>
        <taxon>Lactobacillales</taxon>
        <taxon>Carnobacteriaceae</taxon>
        <taxon>Trichococcus</taxon>
    </lineage>
</organism>
<evidence type="ECO:0000256" key="3">
    <source>
        <dbReference type="ARBA" id="ARBA00022475"/>
    </source>
</evidence>
<dbReference type="Pfam" id="PF07690">
    <property type="entry name" value="MFS_1"/>
    <property type="match status" value="2"/>
</dbReference>
<evidence type="ECO:0000256" key="4">
    <source>
        <dbReference type="ARBA" id="ARBA00022692"/>
    </source>
</evidence>
<dbReference type="GO" id="GO:0022857">
    <property type="term" value="F:transmembrane transporter activity"/>
    <property type="evidence" value="ECO:0007669"/>
    <property type="project" value="InterPro"/>
</dbReference>
<reference evidence="9 10" key="1">
    <citation type="submission" date="2016-02" db="EMBL/GenBank/DDBJ databases">
        <authorList>
            <person name="Wen L."/>
            <person name="He K."/>
            <person name="Yang H."/>
        </authorList>
    </citation>
    <scope>NUCLEOTIDE SEQUENCE [LARGE SCALE GENOMIC DNA]</scope>
    <source>
        <strain evidence="9">Trichococcus palustris</strain>
    </source>
</reference>
<feature type="domain" description="Major facilitator superfamily (MFS) profile" evidence="8">
    <location>
        <begin position="1"/>
        <end position="399"/>
    </location>
</feature>
<feature type="transmembrane region" description="Helical" evidence="7">
    <location>
        <begin position="260"/>
        <end position="279"/>
    </location>
</feature>
<feature type="transmembrane region" description="Helical" evidence="7">
    <location>
        <begin position="141"/>
        <end position="158"/>
    </location>
</feature>
<dbReference type="PANTHER" id="PTHR23517">
    <property type="entry name" value="RESISTANCE PROTEIN MDTM, PUTATIVE-RELATED-RELATED"/>
    <property type="match status" value="1"/>
</dbReference>
<feature type="transmembrane region" description="Helical" evidence="7">
    <location>
        <begin position="373"/>
        <end position="399"/>
    </location>
</feature>
<dbReference type="RefSeq" id="WP_087034107.1">
    <property type="nucleotide sequence ID" value="NZ_FJNE01000010.1"/>
</dbReference>
<comment type="subcellular location">
    <subcellularLocation>
        <location evidence="1">Cell membrane</location>
        <topology evidence="1">Multi-pass membrane protein</topology>
    </subcellularLocation>
</comment>